<dbReference type="EMBL" id="MPUH01000688">
    <property type="protein sequence ID" value="OMJ75474.1"/>
    <property type="molecule type" value="Genomic_DNA"/>
</dbReference>
<comment type="caution">
    <text evidence="7">The sequence shown here is derived from an EMBL/GenBank/DDBJ whole genome shotgun (WGS) entry which is preliminary data.</text>
</comment>
<dbReference type="InterPro" id="IPR000719">
    <property type="entry name" value="Prot_kinase_dom"/>
</dbReference>
<dbReference type="SUPFAM" id="SSF56112">
    <property type="entry name" value="Protein kinase-like (PK-like)"/>
    <property type="match status" value="1"/>
</dbReference>
<feature type="domain" description="Protein kinase" evidence="6">
    <location>
        <begin position="4"/>
        <end position="253"/>
    </location>
</feature>
<keyword evidence="8" id="KW-1185">Reference proteome</keyword>
<dbReference type="Proteomes" id="UP000187209">
    <property type="component" value="Unassembled WGS sequence"/>
</dbReference>
<dbReference type="SUPFAM" id="SSF48371">
    <property type="entry name" value="ARM repeat"/>
    <property type="match status" value="2"/>
</dbReference>
<dbReference type="FunFam" id="1.10.510.10:FF:000571">
    <property type="entry name" value="Maternal embryonic leucine zipper kinase"/>
    <property type="match status" value="1"/>
</dbReference>
<dbReference type="PROSITE" id="PS50011">
    <property type="entry name" value="PROTEIN_KINASE_DOM"/>
    <property type="match status" value="1"/>
</dbReference>
<name>A0A1R2BFH3_9CILI</name>
<evidence type="ECO:0000256" key="2">
    <source>
        <dbReference type="ARBA" id="ARBA00022741"/>
    </source>
</evidence>
<evidence type="ECO:0000313" key="8">
    <source>
        <dbReference type="Proteomes" id="UP000187209"/>
    </source>
</evidence>
<keyword evidence="2 4" id="KW-0547">Nucleotide-binding</keyword>
<sequence>MNNFHIYDEIGRGKFSVVYKGRKKKSFEYLAVKSVEKNRRKKILNEVKIMHTLDNERILKFYNWYETRNHLWIIFEYCAGGSLNSIIEADKKLPEETVIAFAQDIIQALFYLHSNGIIYGDLKPHTVLFTEYGTLKLGDFGLSKRVVELIQLEDNTEKKGTPFYMAPELFQEDGVLSFYSDFWSLGCVLYELATGQPPFVSSSLQELMQKILSESVPSIPGYSFEFNTLISDLLQKDCAKRISWNELLNNKLWGLNSRVWTGSMQPQPLYEKYLISKGLVQRTSANNSLKAHIPKVDVVRVSQNIHKNLLRESREYSQQDLETADVKLLDKDQILDFGTHNQEFEEVGKDGIDNEVEEEKSAVSEKVEKIDKSLNQDKSERMEKSERIEKKPESQESTPKNESFRPMTIQTKVREITVDDKNHQRSSSAQNTPSNRSLSKAPPLSELIVHSSDNTVKPIVGNKEIDKPLDLTFSTQTFGFAAWSQEEVFSNSETPQLEEHFHCIFSGISTASVDKHNLLAYFESLIVNSTVANKLINSAFVNIFIKMLKTGNNAMIKARVCSILGQLLRHSTLINADLSQSGLCQALSDQVKNKNEKLCRKAMAALGEYLFYAATQMDEMQADWEIPNTIFALVIRTSKSAEDEAVKFYACKTIENICAQSVKAGVKFAVTEVLINMINIYNNSKYDCFRTSASVALSHIVRLNPSLVPVFMEKFSVKSLVTAISEEQPRIQQAILTVILYVFMSESRHSLALSEDRIFLANIVASLENSAIVIRGKALLVIYFTARANHKSLVKLGEFKLFSILEKLLRDMYKYVQNCMCHLLECLGDIALTGLKSMLEDLRKSKNGSIQAFMLIINSPACGLKLPYQQCLKVISDSLNLANLNSESLQQVLSVLEAMIVHTKCIIQNCDYIISTILPILLNPRKSSDTDIRFRCLKIFSDILIPFLYEEGIYDPNNQAKASVKSINEVIKGLLLPLYIDFLQDIDPIPLYSLKLLSAILDRCISFTSIVKKLKLIPIIIENFQGGHPKLNLHLISVVKKVIESHELSLEELGELGLIEKVSSVMRVIQEQDWCVEKMLDILYELLYLTADSIRAKRSDHIALRITEPLCENFVSCTKILGFINEPGVAEKSANCISLLLQLYAHKLATNPSPEIVNALIVVLGIDKQNLQRRALRIIKSIMASGNIVVIPSEVMSKLKSTNDKEIADMIS</sequence>
<dbReference type="InterPro" id="IPR016024">
    <property type="entry name" value="ARM-type_fold"/>
</dbReference>
<dbReference type="GO" id="GO:0004672">
    <property type="term" value="F:protein kinase activity"/>
    <property type="evidence" value="ECO:0007669"/>
    <property type="project" value="InterPro"/>
</dbReference>
<gene>
    <name evidence="7" type="ORF">SteCoe_25359</name>
</gene>
<evidence type="ECO:0000256" key="4">
    <source>
        <dbReference type="PROSITE-ProRule" id="PRU10141"/>
    </source>
</evidence>
<evidence type="ECO:0000256" key="5">
    <source>
        <dbReference type="SAM" id="MobiDB-lite"/>
    </source>
</evidence>
<dbReference type="Gene3D" id="1.25.10.10">
    <property type="entry name" value="Leucine-rich Repeat Variant"/>
    <property type="match status" value="2"/>
</dbReference>
<dbReference type="InterPro" id="IPR011009">
    <property type="entry name" value="Kinase-like_dom_sf"/>
</dbReference>
<dbReference type="PROSITE" id="PS00107">
    <property type="entry name" value="PROTEIN_KINASE_ATP"/>
    <property type="match status" value="1"/>
</dbReference>
<feature type="compositionally biased region" description="Basic and acidic residues" evidence="5">
    <location>
        <begin position="359"/>
        <end position="394"/>
    </location>
</feature>
<protein>
    <recommendedName>
        <fullName evidence="6">Protein kinase domain-containing protein</fullName>
    </recommendedName>
</protein>
<dbReference type="InterPro" id="IPR056981">
    <property type="entry name" value="HEAT_ULK4_RUNKEL"/>
</dbReference>
<dbReference type="GO" id="GO:0005524">
    <property type="term" value="F:ATP binding"/>
    <property type="evidence" value="ECO:0007669"/>
    <property type="project" value="UniProtKB-UniRule"/>
</dbReference>
<dbReference type="InterPro" id="IPR011989">
    <property type="entry name" value="ARM-like"/>
</dbReference>
<dbReference type="AlphaFoldDB" id="A0A1R2BFH3"/>
<feature type="compositionally biased region" description="Basic and acidic residues" evidence="5">
    <location>
        <begin position="412"/>
        <end position="423"/>
    </location>
</feature>
<evidence type="ECO:0000256" key="1">
    <source>
        <dbReference type="ARBA" id="ARBA00011245"/>
    </source>
</evidence>
<accession>A0A1R2BFH3</accession>
<keyword evidence="3 4" id="KW-0067">ATP-binding</keyword>
<organism evidence="7 8">
    <name type="scientific">Stentor coeruleus</name>
    <dbReference type="NCBI Taxonomy" id="5963"/>
    <lineage>
        <taxon>Eukaryota</taxon>
        <taxon>Sar</taxon>
        <taxon>Alveolata</taxon>
        <taxon>Ciliophora</taxon>
        <taxon>Postciliodesmatophora</taxon>
        <taxon>Heterotrichea</taxon>
        <taxon>Heterotrichida</taxon>
        <taxon>Stentoridae</taxon>
        <taxon>Stentor</taxon>
    </lineage>
</organism>
<feature type="compositionally biased region" description="Basic and acidic residues" evidence="5">
    <location>
        <begin position="342"/>
        <end position="352"/>
    </location>
</feature>
<evidence type="ECO:0000256" key="3">
    <source>
        <dbReference type="ARBA" id="ARBA00022840"/>
    </source>
</evidence>
<feature type="binding site" evidence="4">
    <location>
        <position position="33"/>
    </location>
    <ligand>
        <name>ATP</name>
        <dbReference type="ChEBI" id="CHEBI:30616"/>
    </ligand>
</feature>
<dbReference type="Gene3D" id="1.10.510.10">
    <property type="entry name" value="Transferase(Phosphotransferase) domain 1"/>
    <property type="match status" value="1"/>
</dbReference>
<comment type="subunit">
    <text evidence="1">Monomer.</text>
</comment>
<reference evidence="7 8" key="1">
    <citation type="submission" date="2016-11" db="EMBL/GenBank/DDBJ databases">
        <title>The macronuclear genome of Stentor coeruleus: a giant cell with tiny introns.</title>
        <authorList>
            <person name="Slabodnick M."/>
            <person name="Ruby J.G."/>
            <person name="Reiff S.B."/>
            <person name="Swart E.C."/>
            <person name="Gosai S."/>
            <person name="Prabakaran S."/>
            <person name="Witkowska E."/>
            <person name="Larue G.E."/>
            <person name="Fisher S."/>
            <person name="Freeman R.M."/>
            <person name="Gunawardena J."/>
            <person name="Chu W."/>
            <person name="Stover N.A."/>
            <person name="Gregory B.D."/>
            <person name="Nowacki M."/>
            <person name="Derisi J."/>
            <person name="Roy S.W."/>
            <person name="Marshall W.F."/>
            <person name="Sood P."/>
        </authorList>
    </citation>
    <scope>NUCLEOTIDE SEQUENCE [LARGE SCALE GENOMIC DNA]</scope>
    <source>
        <strain evidence="7">WM001</strain>
    </source>
</reference>
<dbReference type="InterPro" id="IPR017441">
    <property type="entry name" value="Protein_kinase_ATP_BS"/>
</dbReference>
<dbReference type="PANTHER" id="PTHR46562:SF1">
    <property type="entry name" value="SERINE_THREONINE-PROTEIN KINASE ULK4"/>
    <property type="match status" value="1"/>
</dbReference>
<feature type="compositionally biased region" description="Polar residues" evidence="5">
    <location>
        <begin position="425"/>
        <end position="438"/>
    </location>
</feature>
<evidence type="ECO:0000259" key="6">
    <source>
        <dbReference type="PROSITE" id="PS50011"/>
    </source>
</evidence>
<feature type="region of interest" description="Disordered" evidence="5">
    <location>
        <begin position="340"/>
        <end position="446"/>
    </location>
</feature>
<dbReference type="Pfam" id="PF00069">
    <property type="entry name" value="Pkinase"/>
    <property type="match status" value="1"/>
</dbReference>
<dbReference type="InterPro" id="IPR044591">
    <property type="entry name" value="RUK"/>
</dbReference>
<dbReference type="Pfam" id="PF23606">
    <property type="entry name" value="HEAT_ULK4"/>
    <property type="match status" value="1"/>
</dbReference>
<proteinExistence type="predicted"/>
<dbReference type="PANTHER" id="PTHR46562">
    <property type="entry name" value="SERINE/THREONINE-KINASE ULK4-LIKE PROTEIN-RELATED"/>
    <property type="match status" value="1"/>
</dbReference>
<evidence type="ECO:0000313" key="7">
    <source>
        <dbReference type="EMBL" id="OMJ75474.1"/>
    </source>
</evidence>
<dbReference type="OrthoDB" id="266718at2759"/>
<dbReference type="GO" id="GO:0008017">
    <property type="term" value="F:microtubule binding"/>
    <property type="evidence" value="ECO:0007669"/>
    <property type="project" value="InterPro"/>
</dbReference>